<comment type="caution">
    <text evidence="1">The sequence shown here is derived from an EMBL/GenBank/DDBJ whole genome shotgun (WGS) entry which is preliminary data.</text>
</comment>
<protein>
    <submittedName>
        <fullName evidence="1">Uncharacterized protein</fullName>
    </submittedName>
</protein>
<dbReference type="EMBL" id="JBAPLU010000025">
    <property type="protein sequence ID" value="MEI4273725.1"/>
    <property type="molecule type" value="Genomic_DNA"/>
</dbReference>
<accession>A0ABU8DY15</accession>
<dbReference type="Proteomes" id="UP001361570">
    <property type="component" value="Unassembled WGS sequence"/>
</dbReference>
<dbReference type="RefSeq" id="WP_336405841.1">
    <property type="nucleotide sequence ID" value="NZ_JBAPLU010000025.1"/>
</dbReference>
<proteinExistence type="predicted"/>
<evidence type="ECO:0000313" key="2">
    <source>
        <dbReference type="Proteomes" id="UP001361570"/>
    </source>
</evidence>
<organism evidence="1 2">
    <name type="scientific">Klenkia sesuvii</name>
    <dbReference type="NCBI Taxonomy" id="3103137"/>
    <lineage>
        <taxon>Bacteria</taxon>
        <taxon>Bacillati</taxon>
        <taxon>Actinomycetota</taxon>
        <taxon>Actinomycetes</taxon>
        <taxon>Geodermatophilales</taxon>
        <taxon>Geodermatophilaceae</taxon>
        <taxon>Klenkia</taxon>
    </lineage>
</organism>
<gene>
    <name evidence="1" type="ORF">TEK04_18550</name>
</gene>
<evidence type="ECO:0000313" key="1">
    <source>
        <dbReference type="EMBL" id="MEI4273725.1"/>
    </source>
</evidence>
<name>A0ABU8DY15_9ACTN</name>
<sequence>MPAAWVDEGWTLAQDLQREFDARGLDVEVRYHDADGFEPAVRGRRQR</sequence>
<reference evidence="1 2" key="1">
    <citation type="submission" date="2024-03" db="EMBL/GenBank/DDBJ databases">
        <title>Draft genome sequence of Klenkia sp. LSe6-5.</title>
        <authorList>
            <person name="Duangmal K."/>
            <person name="Chantavorakit T."/>
        </authorList>
    </citation>
    <scope>NUCLEOTIDE SEQUENCE [LARGE SCALE GENOMIC DNA]</scope>
    <source>
        <strain evidence="1 2">LSe6-5</strain>
    </source>
</reference>
<keyword evidence="2" id="KW-1185">Reference proteome</keyword>